<gene>
    <name evidence="3" type="ORF">GUITHDRAFT_99719</name>
</gene>
<evidence type="ECO:0000256" key="1">
    <source>
        <dbReference type="PROSITE-ProRule" id="PRU00023"/>
    </source>
</evidence>
<proteinExistence type="predicted"/>
<dbReference type="HOGENOM" id="CLU_1573611_0_0_1"/>
<evidence type="ECO:0000313" key="4">
    <source>
        <dbReference type="EnsemblProtists" id="EKX55084"/>
    </source>
</evidence>
<dbReference type="PROSITE" id="PS50088">
    <property type="entry name" value="ANK_REPEAT"/>
    <property type="match status" value="1"/>
</dbReference>
<dbReference type="OrthoDB" id="194358at2759"/>
<organism evidence="3">
    <name type="scientific">Guillardia theta (strain CCMP2712)</name>
    <name type="common">Cryptophyte</name>
    <dbReference type="NCBI Taxonomy" id="905079"/>
    <lineage>
        <taxon>Eukaryota</taxon>
        <taxon>Cryptophyceae</taxon>
        <taxon>Pyrenomonadales</taxon>
        <taxon>Geminigeraceae</taxon>
        <taxon>Guillardia</taxon>
    </lineage>
</organism>
<dbReference type="SUPFAM" id="SSF48403">
    <property type="entry name" value="Ankyrin repeat"/>
    <property type="match status" value="1"/>
</dbReference>
<dbReference type="Pfam" id="PF12796">
    <property type="entry name" value="Ank_2"/>
    <property type="match status" value="1"/>
</dbReference>
<dbReference type="InterPro" id="IPR036770">
    <property type="entry name" value="Ankyrin_rpt-contain_sf"/>
</dbReference>
<evidence type="ECO:0000313" key="3">
    <source>
        <dbReference type="EMBL" id="EKX55084.1"/>
    </source>
</evidence>
<name>L1K393_GUITC</name>
<accession>L1K393</accession>
<dbReference type="PaxDb" id="55529-EKX55084"/>
<reference evidence="4" key="3">
    <citation type="submission" date="2016-03" db="UniProtKB">
        <authorList>
            <consortium name="EnsemblProtists"/>
        </authorList>
    </citation>
    <scope>IDENTIFICATION</scope>
</reference>
<dbReference type="InterPro" id="IPR002110">
    <property type="entry name" value="Ankyrin_rpt"/>
</dbReference>
<dbReference type="Proteomes" id="UP000011087">
    <property type="component" value="Unassembled WGS sequence"/>
</dbReference>
<sequence length="170" mass="18798">MPRPTRESDDIEELIEAESMSSPVPDIQEKVQLPRNPRRADSAARETVEASPITPRSGQVFPSQREIDKEVIDAISQGNLSRLKSAIVLGDIGINDPLDISTGRNALHIASATGRTEIVLFLLEEAGADIMCKDFYGKDARSLALQNHHLDLANYFALFLEGHFEEEESL</sequence>
<dbReference type="EMBL" id="JH992966">
    <property type="protein sequence ID" value="EKX55084.1"/>
    <property type="molecule type" value="Genomic_DNA"/>
</dbReference>
<keyword evidence="1" id="KW-0040">ANK repeat</keyword>
<feature type="region of interest" description="Disordered" evidence="2">
    <location>
        <begin position="1"/>
        <end position="60"/>
    </location>
</feature>
<dbReference type="GeneID" id="17311672"/>
<feature type="repeat" description="ANK" evidence="1">
    <location>
        <begin position="102"/>
        <end position="135"/>
    </location>
</feature>
<evidence type="ECO:0000313" key="5">
    <source>
        <dbReference type="Proteomes" id="UP000011087"/>
    </source>
</evidence>
<dbReference type="EnsemblProtists" id="EKX55084">
    <property type="protein sequence ID" value="EKX55084"/>
    <property type="gene ID" value="GUITHDRAFT_99719"/>
</dbReference>
<protein>
    <submittedName>
        <fullName evidence="3 4">Uncharacterized protein</fullName>
    </submittedName>
</protein>
<keyword evidence="5" id="KW-1185">Reference proteome</keyword>
<evidence type="ECO:0000256" key="2">
    <source>
        <dbReference type="SAM" id="MobiDB-lite"/>
    </source>
</evidence>
<dbReference type="RefSeq" id="XP_005842064.1">
    <property type="nucleotide sequence ID" value="XM_005842007.1"/>
</dbReference>
<dbReference type="PROSITE" id="PS50297">
    <property type="entry name" value="ANK_REP_REGION"/>
    <property type="match status" value="1"/>
</dbReference>
<reference evidence="5" key="2">
    <citation type="submission" date="2012-11" db="EMBL/GenBank/DDBJ databases">
        <authorList>
            <person name="Kuo A."/>
            <person name="Curtis B.A."/>
            <person name="Tanifuji G."/>
            <person name="Burki F."/>
            <person name="Gruber A."/>
            <person name="Irimia M."/>
            <person name="Maruyama S."/>
            <person name="Arias M.C."/>
            <person name="Ball S.G."/>
            <person name="Gile G.H."/>
            <person name="Hirakawa Y."/>
            <person name="Hopkins J.F."/>
            <person name="Rensing S.A."/>
            <person name="Schmutz J."/>
            <person name="Symeonidi A."/>
            <person name="Elias M."/>
            <person name="Eveleigh R.J."/>
            <person name="Herman E.K."/>
            <person name="Klute M.J."/>
            <person name="Nakayama T."/>
            <person name="Obornik M."/>
            <person name="Reyes-Prieto A."/>
            <person name="Armbrust E.V."/>
            <person name="Aves S.J."/>
            <person name="Beiko R.G."/>
            <person name="Coutinho P."/>
            <person name="Dacks J.B."/>
            <person name="Durnford D.G."/>
            <person name="Fast N.M."/>
            <person name="Green B.R."/>
            <person name="Grisdale C."/>
            <person name="Hempe F."/>
            <person name="Henrissat B."/>
            <person name="Hoppner M.P."/>
            <person name="Ishida K.-I."/>
            <person name="Kim E."/>
            <person name="Koreny L."/>
            <person name="Kroth P.G."/>
            <person name="Liu Y."/>
            <person name="Malik S.-B."/>
            <person name="Maier U.G."/>
            <person name="McRose D."/>
            <person name="Mock T."/>
            <person name="Neilson J.A."/>
            <person name="Onodera N.T."/>
            <person name="Poole A.M."/>
            <person name="Pritham E.J."/>
            <person name="Richards T.A."/>
            <person name="Rocap G."/>
            <person name="Roy S.W."/>
            <person name="Sarai C."/>
            <person name="Schaack S."/>
            <person name="Shirato S."/>
            <person name="Slamovits C.H."/>
            <person name="Spencer D.F."/>
            <person name="Suzuki S."/>
            <person name="Worden A.Z."/>
            <person name="Zauner S."/>
            <person name="Barry K."/>
            <person name="Bell C."/>
            <person name="Bharti A.K."/>
            <person name="Crow J.A."/>
            <person name="Grimwood J."/>
            <person name="Kramer R."/>
            <person name="Lindquist E."/>
            <person name="Lucas S."/>
            <person name="Salamov A."/>
            <person name="McFadden G.I."/>
            <person name="Lane C.E."/>
            <person name="Keeling P.J."/>
            <person name="Gray M.W."/>
            <person name="Grigoriev I.V."/>
            <person name="Archibald J.M."/>
        </authorList>
    </citation>
    <scope>NUCLEOTIDE SEQUENCE</scope>
    <source>
        <strain evidence="5">CCMP2712</strain>
    </source>
</reference>
<dbReference type="AlphaFoldDB" id="L1K393"/>
<reference evidence="3 5" key="1">
    <citation type="journal article" date="2012" name="Nature">
        <title>Algal genomes reveal evolutionary mosaicism and the fate of nucleomorphs.</title>
        <authorList>
            <consortium name="DOE Joint Genome Institute"/>
            <person name="Curtis B.A."/>
            <person name="Tanifuji G."/>
            <person name="Burki F."/>
            <person name="Gruber A."/>
            <person name="Irimia M."/>
            <person name="Maruyama S."/>
            <person name="Arias M.C."/>
            <person name="Ball S.G."/>
            <person name="Gile G.H."/>
            <person name="Hirakawa Y."/>
            <person name="Hopkins J.F."/>
            <person name="Kuo A."/>
            <person name="Rensing S.A."/>
            <person name="Schmutz J."/>
            <person name="Symeonidi A."/>
            <person name="Elias M."/>
            <person name="Eveleigh R.J."/>
            <person name="Herman E.K."/>
            <person name="Klute M.J."/>
            <person name="Nakayama T."/>
            <person name="Obornik M."/>
            <person name="Reyes-Prieto A."/>
            <person name="Armbrust E.V."/>
            <person name="Aves S.J."/>
            <person name="Beiko R.G."/>
            <person name="Coutinho P."/>
            <person name="Dacks J.B."/>
            <person name="Durnford D.G."/>
            <person name="Fast N.M."/>
            <person name="Green B.R."/>
            <person name="Grisdale C.J."/>
            <person name="Hempel F."/>
            <person name="Henrissat B."/>
            <person name="Hoppner M.P."/>
            <person name="Ishida K."/>
            <person name="Kim E."/>
            <person name="Koreny L."/>
            <person name="Kroth P.G."/>
            <person name="Liu Y."/>
            <person name="Malik S.B."/>
            <person name="Maier U.G."/>
            <person name="McRose D."/>
            <person name="Mock T."/>
            <person name="Neilson J.A."/>
            <person name="Onodera N.T."/>
            <person name="Poole A.M."/>
            <person name="Pritham E.J."/>
            <person name="Richards T.A."/>
            <person name="Rocap G."/>
            <person name="Roy S.W."/>
            <person name="Sarai C."/>
            <person name="Schaack S."/>
            <person name="Shirato S."/>
            <person name="Slamovits C.H."/>
            <person name="Spencer D.F."/>
            <person name="Suzuki S."/>
            <person name="Worden A.Z."/>
            <person name="Zauner S."/>
            <person name="Barry K."/>
            <person name="Bell C."/>
            <person name="Bharti A.K."/>
            <person name="Crow J.A."/>
            <person name="Grimwood J."/>
            <person name="Kramer R."/>
            <person name="Lindquist E."/>
            <person name="Lucas S."/>
            <person name="Salamov A."/>
            <person name="McFadden G.I."/>
            <person name="Lane C.E."/>
            <person name="Keeling P.J."/>
            <person name="Gray M.W."/>
            <person name="Grigoriev I.V."/>
            <person name="Archibald J.M."/>
        </authorList>
    </citation>
    <scope>NUCLEOTIDE SEQUENCE</scope>
    <source>
        <strain evidence="3 5">CCMP2712</strain>
    </source>
</reference>
<dbReference type="KEGG" id="gtt:GUITHDRAFT_99719"/>
<dbReference type="Gene3D" id="1.25.40.20">
    <property type="entry name" value="Ankyrin repeat-containing domain"/>
    <property type="match status" value="1"/>
</dbReference>
<feature type="compositionally biased region" description="Basic and acidic residues" evidence="2">
    <location>
        <begin position="38"/>
        <end position="48"/>
    </location>
</feature>